<gene>
    <name evidence="2" type="ORF">AVDCRST_MAG11-1763</name>
</gene>
<accession>A0A6J4KUM9</accession>
<organism evidence="2">
    <name type="scientific">uncultured Gemmatimonadaceae bacterium</name>
    <dbReference type="NCBI Taxonomy" id="246130"/>
    <lineage>
        <taxon>Bacteria</taxon>
        <taxon>Pseudomonadati</taxon>
        <taxon>Gemmatimonadota</taxon>
        <taxon>Gemmatimonadia</taxon>
        <taxon>Gemmatimonadales</taxon>
        <taxon>Gemmatimonadaceae</taxon>
        <taxon>environmental samples</taxon>
    </lineage>
</organism>
<sequence>MRSTMALVAVFISACGGSPADPRQEGERPNPDPTAVDGGEWGLRATMLENNSEFALAEANGRLYVLGGYPPSRQTARTVQ</sequence>
<dbReference type="EMBL" id="CADCTU010000402">
    <property type="protein sequence ID" value="CAA9315842.1"/>
    <property type="molecule type" value="Genomic_DNA"/>
</dbReference>
<proteinExistence type="predicted"/>
<evidence type="ECO:0000256" key="1">
    <source>
        <dbReference type="SAM" id="MobiDB-lite"/>
    </source>
</evidence>
<evidence type="ECO:0000313" key="2">
    <source>
        <dbReference type="EMBL" id="CAA9315842.1"/>
    </source>
</evidence>
<feature type="region of interest" description="Disordered" evidence="1">
    <location>
        <begin position="17"/>
        <end position="39"/>
    </location>
</feature>
<dbReference type="PROSITE" id="PS51257">
    <property type="entry name" value="PROKAR_LIPOPROTEIN"/>
    <property type="match status" value="1"/>
</dbReference>
<name>A0A6J4KUM9_9BACT</name>
<protein>
    <submittedName>
        <fullName evidence="2">Uncharacterized protein</fullName>
    </submittedName>
</protein>
<reference evidence="2" key="1">
    <citation type="submission" date="2020-02" db="EMBL/GenBank/DDBJ databases">
        <authorList>
            <person name="Meier V. D."/>
        </authorList>
    </citation>
    <scope>NUCLEOTIDE SEQUENCE</scope>
    <source>
        <strain evidence="2">AVDCRST_MAG11</strain>
    </source>
</reference>
<feature type="non-terminal residue" evidence="2">
    <location>
        <position position="80"/>
    </location>
</feature>
<dbReference type="AlphaFoldDB" id="A0A6J4KUM9"/>